<feature type="transmembrane region" description="Helical" evidence="1">
    <location>
        <begin position="151"/>
        <end position="173"/>
    </location>
</feature>
<accession>A0A9N9EUR3</accession>
<dbReference type="EMBL" id="CAJVPV010015581">
    <property type="protein sequence ID" value="CAG8692913.1"/>
    <property type="molecule type" value="Genomic_DNA"/>
</dbReference>
<evidence type="ECO:0000313" key="2">
    <source>
        <dbReference type="EMBL" id="CAG8692913.1"/>
    </source>
</evidence>
<dbReference type="OrthoDB" id="6510177at2759"/>
<dbReference type="InterPro" id="IPR015943">
    <property type="entry name" value="WD40/YVTN_repeat-like_dom_sf"/>
</dbReference>
<dbReference type="InterPro" id="IPR053299">
    <property type="entry name" value="ASTRA_WD_repeat"/>
</dbReference>
<keyword evidence="3" id="KW-1185">Reference proteome</keyword>
<evidence type="ECO:0000313" key="3">
    <source>
        <dbReference type="Proteomes" id="UP000789342"/>
    </source>
</evidence>
<dbReference type="InterPro" id="IPR001680">
    <property type="entry name" value="WD40_rpt"/>
</dbReference>
<proteinExistence type="predicted"/>
<dbReference type="SUPFAM" id="SSF50978">
    <property type="entry name" value="WD40 repeat-like"/>
    <property type="match status" value="1"/>
</dbReference>
<evidence type="ECO:0000256" key="1">
    <source>
        <dbReference type="SAM" id="Phobius"/>
    </source>
</evidence>
<protein>
    <submittedName>
        <fullName evidence="2">2572_t:CDS:1</fullName>
    </submittedName>
</protein>
<feature type="non-terminal residue" evidence="2">
    <location>
        <position position="1"/>
    </location>
</feature>
<organism evidence="2 3">
    <name type="scientific">Acaulospora morrowiae</name>
    <dbReference type="NCBI Taxonomy" id="94023"/>
    <lineage>
        <taxon>Eukaryota</taxon>
        <taxon>Fungi</taxon>
        <taxon>Fungi incertae sedis</taxon>
        <taxon>Mucoromycota</taxon>
        <taxon>Glomeromycotina</taxon>
        <taxon>Glomeromycetes</taxon>
        <taxon>Diversisporales</taxon>
        <taxon>Acaulosporaceae</taxon>
        <taxon>Acaulospora</taxon>
    </lineage>
</organism>
<keyword evidence="1" id="KW-1133">Transmembrane helix</keyword>
<dbReference type="InterPro" id="IPR036322">
    <property type="entry name" value="WD40_repeat_dom_sf"/>
</dbReference>
<feature type="transmembrane region" description="Helical" evidence="1">
    <location>
        <begin position="39"/>
        <end position="56"/>
    </location>
</feature>
<comment type="caution">
    <text evidence="2">The sequence shown here is derived from an EMBL/GenBank/DDBJ whole genome shotgun (WGS) entry which is preliminary data.</text>
</comment>
<feature type="non-terminal residue" evidence="2">
    <location>
        <position position="781"/>
    </location>
</feature>
<dbReference type="AlphaFoldDB" id="A0A9N9EUR3"/>
<reference evidence="2" key="1">
    <citation type="submission" date="2021-06" db="EMBL/GenBank/DDBJ databases">
        <authorList>
            <person name="Kallberg Y."/>
            <person name="Tangrot J."/>
            <person name="Rosling A."/>
        </authorList>
    </citation>
    <scope>NUCLEOTIDE SEQUENCE</scope>
    <source>
        <strain evidence="2">CL551</strain>
    </source>
</reference>
<keyword evidence="1" id="KW-0472">Membrane</keyword>
<keyword evidence="1" id="KW-0812">Transmembrane</keyword>
<dbReference type="SMART" id="SM00320">
    <property type="entry name" value="WD40"/>
    <property type="match status" value="4"/>
</dbReference>
<name>A0A9N9EUR3_9GLOM</name>
<gene>
    <name evidence="2" type="ORF">AMORRO_LOCUS11720</name>
</gene>
<dbReference type="PANTHER" id="PTHR44156">
    <property type="entry name" value="SUPERNUMERARY LIMBS, ISOFORM B-RELATED"/>
    <property type="match status" value="1"/>
</dbReference>
<dbReference type="Proteomes" id="UP000789342">
    <property type="component" value="Unassembled WGS sequence"/>
</dbReference>
<sequence>LEYEISNLYNRTPPITADSELNSGTGDIVKSNSKTRNSSRILSFLMVIILIVLFVNQQNLNLSKIKSLFPGYDLDQSVVDPAFWETSPAATENEFWHIVNPLMEDQYAEIRPTRYLTLLDDNNIKDPDISTKTPHHLDGWKSSVKTTLRSLIWFFKFVILPVAVIVYTIYSLVDYLVPLDPKDKDIKSSAGSNSSMGNTIVISSSNIISPKVTTLRGRHLADVDLLCANANGMIISTAMDKHITSWNGRQGISLKKLERYMRRCESCKCGVTGGMKKCISWPVRAMCMSEKVEWAAAGFEDGVVRVWNIHSGQATYILKDTVEDVESVVSVMTGNLIRERVTCLQIIVPNSSSMNNTPSQERGYPYFATDSNHKTPAMLLATYKSGYFREWDLVSGQIAHTVPTNQKGGISYLCVVDDGKQDYDQDDLRIYTGARDGSVKCWIRTIYYSENEPINSHTDPKELRRSRWKSPYTISGEPGNPITSIAAKTIKTQDGYLGIVVTGASDGEVRVYDYLTGRHIETLSQGTIGKKRRAEEREKLFCPCGITEEAGGFAIITSSGDEKVHVWQLIRSVMDCTCMAFKLKQPYIQNPFVNISECYQHIAQFGGVASYQTKFIGRVSQPGGSAIVFLRENIIGARRVKNSRESVQPQKRCHGAEGEWELWILDINDAQIIEKDREHDDLDEYEEDVELVVQVIPLVSEKDLVTEEQQKMKKEEIKRRDKEGVGELKGFRSPRHRVYPDGKNDRQLALLEEEDEMNELLPFAYIRQVVKVGDDGVAVAY</sequence>
<dbReference type="Gene3D" id="2.130.10.10">
    <property type="entry name" value="YVTN repeat-like/Quinoprotein amine dehydrogenase"/>
    <property type="match status" value="1"/>
</dbReference>